<evidence type="ECO:0000313" key="3">
    <source>
        <dbReference type="Proteomes" id="UP001223176"/>
    </source>
</evidence>
<keyword evidence="1" id="KW-0812">Transmembrane</keyword>
<evidence type="ECO:0000313" key="2">
    <source>
        <dbReference type="EMBL" id="WHS68362.1"/>
    </source>
</evidence>
<feature type="transmembrane region" description="Helical" evidence="1">
    <location>
        <begin position="7"/>
        <end position="28"/>
    </location>
</feature>
<dbReference type="Proteomes" id="UP001223176">
    <property type="component" value="Segment"/>
</dbReference>
<proteinExistence type="predicted"/>
<protein>
    <submittedName>
        <fullName evidence="2">Uncharacterized protein</fullName>
    </submittedName>
</protein>
<keyword evidence="3" id="KW-1185">Reference proteome</keyword>
<evidence type="ECO:0000256" key="1">
    <source>
        <dbReference type="SAM" id="Phobius"/>
    </source>
</evidence>
<name>A0AAF0KYU2_9CAUD</name>
<reference evidence="2" key="1">
    <citation type="submission" date="2023-04" db="EMBL/GenBank/DDBJ databases">
        <title>Isolation and Characterization of Novel Plasmid-specific Phages Infecting Bacteria Carrying Diverse Conjugative Plasmids.</title>
        <authorList>
            <person name="Parra B."/>
            <person name="Cockx B."/>
            <person name="Lutz V.T."/>
            <person name="Bronsted L."/>
            <person name="Smets B.F."/>
            <person name="Dechesne A."/>
        </authorList>
    </citation>
    <scope>NUCLEOTIDE SEQUENCE</scope>
</reference>
<organism evidence="2 3">
    <name type="scientific">phage PKM.Lu.22.1</name>
    <dbReference type="NCBI Taxonomy" id="3049197"/>
    <lineage>
        <taxon>Viruses</taxon>
        <taxon>Duplodnaviria</taxon>
        <taxon>Heunggongvirae</taxon>
        <taxon>Uroviricota</taxon>
        <taxon>Caudoviricetes</taxon>
        <taxon>Grimontviridae</taxon>
    </lineage>
</organism>
<dbReference type="EMBL" id="OQ829281">
    <property type="protein sequence ID" value="WHS68362.1"/>
    <property type="molecule type" value="Genomic_DNA"/>
</dbReference>
<accession>A0AAF0KYU2</accession>
<feature type="transmembrane region" description="Helical" evidence="1">
    <location>
        <begin position="48"/>
        <end position="74"/>
    </location>
</feature>
<keyword evidence="1" id="KW-1133">Transmembrane helix</keyword>
<sequence length="91" mass="10155">MNSFSDYLILVVAIYLIGIVATIGAVRLADQLGSDMFRSREKKGHPDVTFTTVMIFLWPLGLVAVVGVFISICFGKLWTDFLYKLLPGKKQ</sequence>
<keyword evidence="1" id="KW-0472">Membrane</keyword>